<proteinExistence type="predicted"/>
<evidence type="ECO:0000313" key="1">
    <source>
        <dbReference type="EMBL" id="MBF2710044.1"/>
    </source>
</evidence>
<evidence type="ECO:0000313" key="2">
    <source>
        <dbReference type="Proteomes" id="UP000646211"/>
    </source>
</evidence>
<dbReference type="Proteomes" id="UP000646211">
    <property type="component" value="Unassembled WGS sequence"/>
</dbReference>
<reference evidence="1" key="1">
    <citation type="submission" date="2020-11" db="EMBL/GenBank/DDBJ databases">
        <title>Genome of Flavobacterium soyangense.</title>
        <authorList>
            <person name="Liu Q."/>
            <person name="Xin Y.-H."/>
        </authorList>
    </citation>
    <scope>NUCLEOTIDE SEQUENCE</scope>
    <source>
        <strain evidence="1">CGMCC 1.13493</strain>
    </source>
</reference>
<dbReference type="RefSeq" id="WP_194313267.1">
    <property type="nucleotide sequence ID" value="NZ_JADHEC010000067.1"/>
</dbReference>
<sequence length="71" mass="8465">MKEISKMNDREILELILTNQISLAQQIHRIREVVAKQFVKDYAGTYKSKLDIFEELLENSDDFLREFESKD</sequence>
<dbReference type="EMBL" id="JADHEC010000067">
    <property type="protein sequence ID" value="MBF2710044.1"/>
    <property type="molecule type" value="Genomic_DNA"/>
</dbReference>
<accession>A0A930Y214</accession>
<gene>
    <name evidence="1" type="ORF">IR213_15845</name>
</gene>
<dbReference type="AlphaFoldDB" id="A0A930Y214"/>
<name>A0A930Y214_9FLAO</name>
<organism evidence="1 2">
    <name type="scientific">Flavobacterium soyangense</name>
    <dbReference type="NCBI Taxonomy" id="2023265"/>
    <lineage>
        <taxon>Bacteria</taxon>
        <taxon>Pseudomonadati</taxon>
        <taxon>Bacteroidota</taxon>
        <taxon>Flavobacteriia</taxon>
        <taxon>Flavobacteriales</taxon>
        <taxon>Flavobacteriaceae</taxon>
        <taxon>Flavobacterium</taxon>
    </lineage>
</organism>
<comment type="caution">
    <text evidence="1">The sequence shown here is derived from an EMBL/GenBank/DDBJ whole genome shotgun (WGS) entry which is preliminary data.</text>
</comment>
<keyword evidence="2" id="KW-1185">Reference proteome</keyword>
<protein>
    <submittedName>
        <fullName evidence="1">Uncharacterized protein</fullName>
    </submittedName>
</protein>